<dbReference type="Proteomes" id="UP000192726">
    <property type="component" value="Chromosome"/>
</dbReference>
<evidence type="ECO:0000259" key="2">
    <source>
        <dbReference type="Pfam" id="PF21725"/>
    </source>
</evidence>
<dbReference type="AlphaFoldDB" id="A0A1V0TVC2"/>
<dbReference type="InterPro" id="IPR049082">
    <property type="entry name" value="T7SS_signal"/>
</dbReference>
<evidence type="ECO:0000256" key="1">
    <source>
        <dbReference type="SAM" id="Coils"/>
    </source>
</evidence>
<accession>A0A1V0TVC2</accession>
<dbReference type="KEGG" id="sgv:B1H19_24180"/>
<organism evidence="3 4">
    <name type="scientific">Streptomyces gilvosporeus</name>
    <dbReference type="NCBI Taxonomy" id="553510"/>
    <lineage>
        <taxon>Bacteria</taxon>
        <taxon>Bacillati</taxon>
        <taxon>Actinomycetota</taxon>
        <taxon>Actinomycetes</taxon>
        <taxon>Kitasatosporales</taxon>
        <taxon>Streptomycetaceae</taxon>
        <taxon>Streptomyces</taxon>
    </lineage>
</organism>
<dbReference type="Gene3D" id="1.20.1270.60">
    <property type="entry name" value="Arfaptin homology (AH) domain/BAR domain"/>
    <property type="match status" value="1"/>
</dbReference>
<dbReference type="EMBL" id="CP020569">
    <property type="protein sequence ID" value="ARF56857.1"/>
    <property type="molecule type" value="Genomic_DNA"/>
</dbReference>
<dbReference type="RefSeq" id="WP_083106880.1">
    <property type="nucleotide sequence ID" value="NZ_CP020569.1"/>
</dbReference>
<dbReference type="STRING" id="553510.B1H19_24180"/>
<reference evidence="3 4" key="1">
    <citation type="submission" date="2017-04" db="EMBL/GenBank/DDBJ databases">
        <title>Complete Genome Sequence of Streptomyces gilvosporeus F607, a Capable Producer of Natamycin.</title>
        <authorList>
            <person name="Zong G."/>
            <person name="Zhong C."/>
            <person name="Fu J."/>
            <person name="Qin R."/>
            <person name="Cao G."/>
        </authorList>
    </citation>
    <scope>NUCLEOTIDE SEQUENCE [LARGE SCALE GENOMIC DNA]</scope>
    <source>
        <strain evidence="3 4">F607</strain>
    </source>
</reference>
<keyword evidence="1" id="KW-0175">Coiled coil</keyword>
<name>A0A1V0TVC2_9ACTN</name>
<protein>
    <recommendedName>
        <fullName evidence="2">Putative T7SS secretion signal domain-containing protein</fullName>
    </recommendedName>
</protein>
<proteinExistence type="predicted"/>
<evidence type="ECO:0000313" key="4">
    <source>
        <dbReference type="Proteomes" id="UP000192726"/>
    </source>
</evidence>
<dbReference type="OrthoDB" id="3831541at2"/>
<gene>
    <name evidence="3" type="ORF">B1H19_24180</name>
</gene>
<feature type="coiled-coil region" evidence="1">
    <location>
        <begin position="99"/>
        <end position="133"/>
    </location>
</feature>
<dbReference type="Pfam" id="PF21725">
    <property type="entry name" value="T7SS_signal"/>
    <property type="match status" value="1"/>
</dbReference>
<keyword evidence="4" id="KW-1185">Reference proteome</keyword>
<feature type="domain" description="Putative T7SS secretion signal" evidence="2">
    <location>
        <begin position="36"/>
        <end position="207"/>
    </location>
</feature>
<sequence length="415" mass="43190">MSLGEQLWGYGGSDPYEDNGNFPGLQFNPAPGVLPAVSDLVEDLNRAQKNITAASDTLHNVSDGGWTGSAADAFRAKTQALPKLLHDAGESFKAAHDVLEMWKKQLEAMQSKAHSYETEAKTARKRAERAESNEDLQIFRDGSVMSDAQAEVANERYKAALIELGSARDALAGIISSAQDIRSQHEELAGKVATVLKAAGEQAPEGPGLFDDLKNGLEQLVKGQEALFHAVSQWVKEHANAIAAIGDVFSTISTVTGVLGLALDGAFPPAGAAMGVVSGATSGIALGLHTFARSNGAEVSDRTLTEDGLGLASFGVGKAGEKLEKLSDWNSVGKVVNNVGKVIGGGSSTMTIEDWVKDPTGLGIFLPQSKEEGAAMGGAMLLGGPLGPVTALGIAFTHAWESGSEKDAEAHKASD</sequence>
<evidence type="ECO:0000313" key="3">
    <source>
        <dbReference type="EMBL" id="ARF56857.1"/>
    </source>
</evidence>
<dbReference type="InterPro" id="IPR027267">
    <property type="entry name" value="AH/BAR_dom_sf"/>
</dbReference>